<evidence type="ECO:0000313" key="9">
    <source>
        <dbReference type="EMBL" id="KAK6119931.1"/>
    </source>
</evidence>
<dbReference type="PANTHER" id="PTHR10527">
    <property type="entry name" value="IMPORTIN BETA"/>
    <property type="match status" value="1"/>
</dbReference>
<dbReference type="Proteomes" id="UP001318860">
    <property type="component" value="Unassembled WGS sequence"/>
</dbReference>
<dbReference type="InterPro" id="IPR016024">
    <property type="entry name" value="ARM-type_fold"/>
</dbReference>
<evidence type="ECO:0000256" key="4">
    <source>
        <dbReference type="ARBA" id="ARBA00022490"/>
    </source>
</evidence>
<protein>
    <recommendedName>
        <fullName evidence="8">IPO4/5-like TPR repeats domain-containing protein</fullName>
    </recommendedName>
</protein>
<comment type="subcellular location">
    <subcellularLocation>
        <location evidence="2">Cytoplasm</location>
    </subcellularLocation>
    <subcellularLocation>
        <location evidence="1">Nucleus</location>
    </subcellularLocation>
</comment>
<evidence type="ECO:0000256" key="2">
    <source>
        <dbReference type="ARBA" id="ARBA00004496"/>
    </source>
</evidence>
<evidence type="ECO:0000256" key="3">
    <source>
        <dbReference type="ARBA" id="ARBA00022448"/>
    </source>
</evidence>
<evidence type="ECO:0000256" key="6">
    <source>
        <dbReference type="ARBA" id="ARBA00022927"/>
    </source>
</evidence>
<keyword evidence="4" id="KW-0963">Cytoplasm</keyword>
<keyword evidence="10" id="KW-1185">Reference proteome</keyword>
<dbReference type="InterPro" id="IPR057672">
    <property type="entry name" value="TPR_IPO4/5"/>
</dbReference>
<name>A0ABR0UBS2_REHGL</name>
<keyword evidence="5" id="KW-0677">Repeat</keyword>
<reference evidence="9 10" key="1">
    <citation type="journal article" date="2021" name="Comput. Struct. Biotechnol. J.">
        <title>De novo genome assembly of the potent medicinal plant Rehmannia glutinosa using nanopore technology.</title>
        <authorList>
            <person name="Ma L."/>
            <person name="Dong C."/>
            <person name="Song C."/>
            <person name="Wang X."/>
            <person name="Zheng X."/>
            <person name="Niu Y."/>
            <person name="Chen S."/>
            <person name="Feng W."/>
        </authorList>
    </citation>
    <scope>NUCLEOTIDE SEQUENCE [LARGE SCALE GENOMIC DNA]</scope>
    <source>
        <strain evidence="9">DH-2019</strain>
    </source>
</reference>
<dbReference type="InterPro" id="IPR011989">
    <property type="entry name" value="ARM-like"/>
</dbReference>
<organism evidence="9 10">
    <name type="scientific">Rehmannia glutinosa</name>
    <name type="common">Chinese foxglove</name>
    <dbReference type="NCBI Taxonomy" id="99300"/>
    <lineage>
        <taxon>Eukaryota</taxon>
        <taxon>Viridiplantae</taxon>
        <taxon>Streptophyta</taxon>
        <taxon>Embryophyta</taxon>
        <taxon>Tracheophyta</taxon>
        <taxon>Spermatophyta</taxon>
        <taxon>Magnoliopsida</taxon>
        <taxon>eudicotyledons</taxon>
        <taxon>Gunneridae</taxon>
        <taxon>Pentapetalae</taxon>
        <taxon>asterids</taxon>
        <taxon>lamiids</taxon>
        <taxon>Lamiales</taxon>
        <taxon>Orobanchaceae</taxon>
        <taxon>Rehmannieae</taxon>
        <taxon>Rehmannia</taxon>
    </lineage>
</organism>
<evidence type="ECO:0000259" key="8">
    <source>
        <dbReference type="Pfam" id="PF25780"/>
    </source>
</evidence>
<keyword evidence="7" id="KW-0539">Nucleus</keyword>
<evidence type="ECO:0000313" key="10">
    <source>
        <dbReference type="Proteomes" id="UP001318860"/>
    </source>
</evidence>
<sequence>MASSLRLRAKSLFTPDPTEFFAFLQHLFSRETVPRAVARHVFDAAQKEFPDSLVVCLLTHLQKSPVKNTRSRCAILLLRLFRRQHNLYHRLSPTAQNELKTVLLHCMRQESVAVIYRALIDIVADTATLLLPKKQWPEVYEYMFQSLKTDDPRDVECAALLFTKLIPRFPQLFLFHVNDLSEAFLGIMDTTWDSPVVSGAAVGASVELILHLTTPSNHEKHYDLVNYMLRVLFDVMDEIDACFSTHRILEDMAVLAGAETRFLRSNIDYLVEKMLDAAENYFASNKTKELAVECVITIAEDREYGCGMIQNTPLDVLRRLFRVLLYMLAPIDLDPSEDEGDSGNCSYAMKAIARLVKALRENVVIHSIPDCLNNFLQDLDWRRRQAAITFLGLIVDSFSKKGNSRLKEAALMSLASLADSFQAWSRLCKYLGTEFVPYLSLSMPQLLLSAQLTNYLDIIENSDDMDYSDDERLVFLQKS</sequence>
<feature type="domain" description="IPO4/5-like TPR repeats" evidence="8">
    <location>
        <begin position="117"/>
        <end position="271"/>
    </location>
</feature>
<keyword evidence="6" id="KW-0653">Protein transport</keyword>
<comment type="caution">
    <text evidence="9">The sequence shown here is derived from an EMBL/GenBank/DDBJ whole genome shotgun (WGS) entry which is preliminary data.</text>
</comment>
<dbReference type="SUPFAM" id="SSF48371">
    <property type="entry name" value="ARM repeat"/>
    <property type="match status" value="1"/>
</dbReference>
<accession>A0ABR0UBS2</accession>
<proteinExistence type="predicted"/>
<evidence type="ECO:0000256" key="7">
    <source>
        <dbReference type="ARBA" id="ARBA00023242"/>
    </source>
</evidence>
<dbReference type="InterPro" id="IPR040122">
    <property type="entry name" value="Importin_beta"/>
</dbReference>
<evidence type="ECO:0000256" key="5">
    <source>
        <dbReference type="ARBA" id="ARBA00022737"/>
    </source>
</evidence>
<dbReference type="EMBL" id="JABTTQ020003110">
    <property type="protein sequence ID" value="KAK6119931.1"/>
    <property type="molecule type" value="Genomic_DNA"/>
</dbReference>
<evidence type="ECO:0000256" key="1">
    <source>
        <dbReference type="ARBA" id="ARBA00004123"/>
    </source>
</evidence>
<keyword evidence="3" id="KW-0813">Transport</keyword>
<dbReference type="Pfam" id="PF25780">
    <property type="entry name" value="TPR_IPO5"/>
    <property type="match status" value="1"/>
</dbReference>
<dbReference type="Gene3D" id="1.25.10.10">
    <property type="entry name" value="Leucine-rich Repeat Variant"/>
    <property type="match status" value="2"/>
</dbReference>
<gene>
    <name evidence="9" type="ORF">DH2020_046324</name>
</gene>